<evidence type="ECO:0000313" key="2">
    <source>
        <dbReference type="Proteomes" id="UP000006786"/>
    </source>
</evidence>
<dbReference type="PIRSF" id="PIRSF028451">
    <property type="entry name" value="UCP028451"/>
    <property type="match status" value="1"/>
</dbReference>
<accession>K2MKW3</accession>
<evidence type="ECO:0008006" key="3">
    <source>
        <dbReference type="Google" id="ProtNLM"/>
    </source>
</evidence>
<dbReference type="AlphaFoldDB" id="K2MKW3"/>
<keyword evidence="2" id="KW-1185">Reference proteome</keyword>
<protein>
    <recommendedName>
        <fullName evidence="3">TIGR02453 family protein</fullName>
    </recommendedName>
</protein>
<dbReference type="eggNOG" id="COG5587">
    <property type="taxonomic scope" value="Bacteria"/>
</dbReference>
<dbReference type="OrthoDB" id="9794241at2"/>
<organism evidence="1 2">
    <name type="scientific">Nitratireductor pacificus pht-3B</name>
    <dbReference type="NCBI Taxonomy" id="391937"/>
    <lineage>
        <taxon>Bacteria</taxon>
        <taxon>Pseudomonadati</taxon>
        <taxon>Pseudomonadota</taxon>
        <taxon>Alphaproteobacteria</taxon>
        <taxon>Hyphomicrobiales</taxon>
        <taxon>Phyllobacteriaceae</taxon>
        <taxon>Nitratireductor</taxon>
    </lineage>
</organism>
<dbReference type="RefSeq" id="WP_008597960.1">
    <property type="nucleotide sequence ID" value="NZ_AMRM01000018.1"/>
</dbReference>
<dbReference type="InterPro" id="IPR012808">
    <property type="entry name" value="CHP02453"/>
</dbReference>
<dbReference type="STRING" id="391937.NA2_15429"/>
<sequence>MTMDGFSRFPPEALDFLSALKANNDRDWFAQNKDVYERAVKAPAEEFCSVITPRLDKLTGMRHRARIFRIHRDVRFSRDKTPYNAHLHIAFTAQTDGPLEPGWFFGLEPQRLVVGTGVFELTATALDAFRARVAGADGETLSGLIARLERDGVRFGEPELKRVPQPYAADHGNADLLRRKSLTCWLDDNAPGRACRDGFAEDCLKRFTRLKPVFDWLSA</sequence>
<dbReference type="PANTHER" id="PTHR36452:SF1">
    <property type="entry name" value="DUF2461 DOMAIN-CONTAINING PROTEIN"/>
    <property type="match status" value="1"/>
</dbReference>
<dbReference type="Proteomes" id="UP000006786">
    <property type="component" value="Unassembled WGS sequence"/>
</dbReference>
<evidence type="ECO:0000313" key="1">
    <source>
        <dbReference type="EMBL" id="EKF17872.1"/>
    </source>
</evidence>
<gene>
    <name evidence="1" type="ORF">NA2_15429</name>
</gene>
<dbReference type="EMBL" id="AMRM01000018">
    <property type="protein sequence ID" value="EKF17872.1"/>
    <property type="molecule type" value="Genomic_DNA"/>
</dbReference>
<dbReference type="PATRIC" id="fig|391937.3.peg.3168"/>
<proteinExistence type="predicted"/>
<comment type="caution">
    <text evidence="1">The sequence shown here is derived from an EMBL/GenBank/DDBJ whole genome shotgun (WGS) entry which is preliminary data.</text>
</comment>
<reference evidence="1 2" key="1">
    <citation type="journal article" date="2012" name="J. Bacteriol.">
        <title>Genome Sequence of Nitratireductor pacificus Type Strain pht-3B.</title>
        <authorList>
            <person name="Lai Q."/>
            <person name="Li G."/>
            <person name="Shao Z."/>
        </authorList>
    </citation>
    <scope>NUCLEOTIDE SEQUENCE [LARGE SCALE GENOMIC DNA]</scope>
    <source>
        <strain evidence="2">pht-3B</strain>
    </source>
</reference>
<dbReference type="InterPro" id="IPR015996">
    <property type="entry name" value="UCP028451"/>
</dbReference>
<dbReference type="NCBIfam" id="TIGR02453">
    <property type="entry name" value="TIGR02453 family protein"/>
    <property type="match status" value="1"/>
</dbReference>
<name>K2MKW3_9HYPH</name>
<dbReference type="PANTHER" id="PTHR36452">
    <property type="entry name" value="CHROMOSOME 12, WHOLE GENOME SHOTGUN SEQUENCE"/>
    <property type="match status" value="1"/>
</dbReference>
<dbReference type="Pfam" id="PF09365">
    <property type="entry name" value="DUF2461"/>
    <property type="match status" value="1"/>
</dbReference>